<proteinExistence type="predicted"/>
<dbReference type="RefSeq" id="WP_207341549.1">
    <property type="nucleotide sequence ID" value="NZ_CP074405.1"/>
</dbReference>
<dbReference type="InterPro" id="IPR016047">
    <property type="entry name" value="M23ase_b-sheet_dom"/>
</dbReference>
<sequence length="292" mass="31207">MTTTATVRAPERRRDRVRRGVAGLMPLWFWGIAAWLAAGFVIDPPRVVSVAVSLLLAGMAFVRPPRVAHDPVEVASPVRGRWTALNSPADQVPSHGVRAYGQTYAVDVLLPSPPGTPPVVPWTGGFARPETFGSFGLPVHAVADGTVVRVVDGRRDHRARTSWPALAYLMTVESLRDLGGPGAVVGNHVVVDHGDGVFSLVAHLRRGSARVTPGQRVAAGDVLGEVGNSGNTSEPHLHVQLMDRPQPLRAAGIPFRWRDARILDDVQDTSRATTVRTEVTPGLPAAGQVFEA</sequence>
<keyword evidence="1" id="KW-0472">Membrane</keyword>
<accession>A0ABX8D735</accession>
<protein>
    <submittedName>
        <fullName evidence="3">M23 family metallopeptidase</fullName>
    </submittedName>
</protein>
<keyword evidence="1" id="KW-0812">Transmembrane</keyword>
<feature type="transmembrane region" description="Helical" evidence="1">
    <location>
        <begin position="21"/>
        <end position="41"/>
    </location>
</feature>
<feature type="domain" description="M23ase beta-sheet core" evidence="2">
    <location>
        <begin position="184"/>
        <end position="247"/>
    </location>
</feature>
<dbReference type="InterPro" id="IPR011055">
    <property type="entry name" value="Dup_hybrid_motif"/>
</dbReference>
<dbReference type="PANTHER" id="PTHR21666:SF270">
    <property type="entry name" value="MUREIN HYDROLASE ACTIVATOR ENVC"/>
    <property type="match status" value="1"/>
</dbReference>
<dbReference type="Proteomes" id="UP000677804">
    <property type="component" value="Chromosome"/>
</dbReference>
<dbReference type="EMBL" id="CP074405">
    <property type="protein sequence ID" value="QVI63229.1"/>
    <property type="molecule type" value="Genomic_DNA"/>
</dbReference>
<gene>
    <name evidence="3" type="ORF">KG103_04845</name>
</gene>
<evidence type="ECO:0000259" key="2">
    <source>
        <dbReference type="Pfam" id="PF01551"/>
    </source>
</evidence>
<keyword evidence="1" id="KW-1133">Transmembrane helix</keyword>
<dbReference type="CDD" id="cd12797">
    <property type="entry name" value="M23_peptidase"/>
    <property type="match status" value="1"/>
</dbReference>
<dbReference type="Pfam" id="PF01551">
    <property type="entry name" value="Peptidase_M23"/>
    <property type="match status" value="1"/>
</dbReference>
<evidence type="ECO:0000313" key="3">
    <source>
        <dbReference type="EMBL" id="QVI63229.1"/>
    </source>
</evidence>
<keyword evidence="4" id="KW-1185">Reference proteome</keyword>
<evidence type="ECO:0000256" key="1">
    <source>
        <dbReference type="SAM" id="Phobius"/>
    </source>
</evidence>
<dbReference type="InterPro" id="IPR050570">
    <property type="entry name" value="Cell_wall_metabolism_enzyme"/>
</dbReference>
<organism evidence="3 4">
    <name type="scientific">Cellulomonas wangleii</name>
    <dbReference type="NCBI Taxonomy" id="2816956"/>
    <lineage>
        <taxon>Bacteria</taxon>
        <taxon>Bacillati</taxon>
        <taxon>Actinomycetota</taxon>
        <taxon>Actinomycetes</taxon>
        <taxon>Micrococcales</taxon>
        <taxon>Cellulomonadaceae</taxon>
        <taxon>Cellulomonas</taxon>
    </lineage>
</organism>
<dbReference type="Gene3D" id="2.70.70.10">
    <property type="entry name" value="Glucose Permease (Domain IIA)"/>
    <property type="match status" value="1"/>
</dbReference>
<reference evidence="3 4" key="1">
    <citation type="submission" date="2021-05" db="EMBL/GenBank/DDBJ databases">
        <title>Novel species in genus Cellulomonas.</title>
        <authorList>
            <person name="Zhang G."/>
        </authorList>
    </citation>
    <scope>NUCLEOTIDE SEQUENCE [LARGE SCALE GENOMIC DNA]</scope>
    <source>
        <strain evidence="4">zg-ZUI222</strain>
    </source>
</reference>
<dbReference type="PANTHER" id="PTHR21666">
    <property type="entry name" value="PEPTIDASE-RELATED"/>
    <property type="match status" value="1"/>
</dbReference>
<dbReference type="SUPFAM" id="SSF51261">
    <property type="entry name" value="Duplicated hybrid motif"/>
    <property type="match status" value="1"/>
</dbReference>
<name>A0ABX8D735_9CELL</name>
<evidence type="ECO:0000313" key="4">
    <source>
        <dbReference type="Proteomes" id="UP000677804"/>
    </source>
</evidence>